<reference evidence="1 2" key="1">
    <citation type="journal article" date="2015" name="Sci. Rep.">
        <title>Chromosome-level genome map provides insights into diverse defense mechanisms in the medicinal fungus Ganoderma sinense.</title>
        <authorList>
            <person name="Zhu Y."/>
            <person name="Xu J."/>
            <person name="Sun C."/>
            <person name="Zhou S."/>
            <person name="Xu H."/>
            <person name="Nelson D.R."/>
            <person name="Qian J."/>
            <person name="Song J."/>
            <person name="Luo H."/>
            <person name="Xiang L."/>
            <person name="Li Y."/>
            <person name="Xu Z."/>
            <person name="Ji A."/>
            <person name="Wang L."/>
            <person name="Lu S."/>
            <person name="Hayward A."/>
            <person name="Sun W."/>
            <person name="Li X."/>
            <person name="Schwartz D.C."/>
            <person name="Wang Y."/>
            <person name="Chen S."/>
        </authorList>
    </citation>
    <scope>NUCLEOTIDE SEQUENCE [LARGE SCALE GENOMIC DNA]</scope>
    <source>
        <strain evidence="1 2">ZZ0214-1</strain>
    </source>
</reference>
<sequence>MSLATLKDTLAPGDTIEVEGLTFHPSDTNILSHGVADAMVRVRGGKTVRFDEAQRENDTFVHVASVTAKNAAEGKLIHKGIVLEADYECIYLAATCTFGGSTWLRYKTASVVDATSLPNFIPVRPAEKEEEEVDGNTYKTRDPISKIGGNPNRCVWVYVRWASKIYYSDALKVRISKEKYSAEMVDVIRDEIERHRHMESNGSGEL</sequence>
<proteinExistence type="predicted"/>
<accession>A0A2G8SNV3</accession>
<gene>
    <name evidence="1" type="ORF">GSI_02129</name>
</gene>
<dbReference type="EMBL" id="AYKW01000003">
    <property type="protein sequence ID" value="PIL35403.1"/>
    <property type="molecule type" value="Genomic_DNA"/>
</dbReference>
<comment type="caution">
    <text evidence="1">The sequence shown here is derived from an EMBL/GenBank/DDBJ whole genome shotgun (WGS) entry which is preliminary data.</text>
</comment>
<name>A0A2G8SNV3_9APHY</name>
<evidence type="ECO:0000313" key="2">
    <source>
        <dbReference type="Proteomes" id="UP000230002"/>
    </source>
</evidence>
<organism evidence="1 2">
    <name type="scientific">Ganoderma sinense ZZ0214-1</name>
    <dbReference type="NCBI Taxonomy" id="1077348"/>
    <lineage>
        <taxon>Eukaryota</taxon>
        <taxon>Fungi</taxon>
        <taxon>Dikarya</taxon>
        <taxon>Basidiomycota</taxon>
        <taxon>Agaricomycotina</taxon>
        <taxon>Agaricomycetes</taxon>
        <taxon>Polyporales</taxon>
        <taxon>Polyporaceae</taxon>
        <taxon>Ganoderma</taxon>
    </lineage>
</organism>
<evidence type="ECO:0000313" key="1">
    <source>
        <dbReference type="EMBL" id="PIL35403.1"/>
    </source>
</evidence>
<keyword evidence="2" id="KW-1185">Reference proteome</keyword>
<dbReference type="Proteomes" id="UP000230002">
    <property type="component" value="Unassembled WGS sequence"/>
</dbReference>
<protein>
    <submittedName>
        <fullName evidence="1">Uncharacterized protein</fullName>
    </submittedName>
</protein>
<dbReference type="OrthoDB" id="10484539at2759"/>
<dbReference type="AlphaFoldDB" id="A0A2G8SNV3"/>